<accession>A0AA96ZWN7</accession>
<dbReference type="AlphaFoldDB" id="A0AA96ZWN7"/>
<proteinExistence type="predicted"/>
<dbReference type="RefSeq" id="WP_338102527.1">
    <property type="nucleotide sequence ID" value="NZ_CP131060.1"/>
</dbReference>
<evidence type="ECO:0000313" key="2">
    <source>
        <dbReference type="Proteomes" id="UP001303587"/>
    </source>
</evidence>
<dbReference type="EMBL" id="CP131060">
    <property type="protein sequence ID" value="WNY26197.1"/>
    <property type="molecule type" value="Genomic_DNA"/>
</dbReference>
<dbReference type="Proteomes" id="UP001303587">
    <property type="component" value="Chromosome"/>
</dbReference>
<gene>
    <name evidence="1" type="ORF">MsAc7_17700</name>
</gene>
<keyword evidence="2" id="KW-1185">Reference proteome</keyword>
<protein>
    <submittedName>
        <fullName evidence="1">Uncharacterized protein</fullName>
    </submittedName>
</protein>
<reference evidence="1 2" key="1">
    <citation type="submission" date="2023-07" db="EMBL/GenBank/DDBJ databases">
        <title>Closed genoem sequence of Methanosarcinaceae archaeon Ac7.</title>
        <authorList>
            <person name="Poehlein A."/>
            <person name="Protasov E."/>
            <person name="Platt K."/>
            <person name="Reeh H."/>
            <person name="Daniel R."/>
            <person name="Brune A."/>
        </authorList>
    </citation>
    <scope>NUCLEOTIDE SEQUENCE [LARGE SCALE GENOMIC DNA]</scope>
    <source>
        <strain evidence="1 2">Ac7</strain>
    </source>
</reference>
<name>A0AA96ZWN7_9EURY</name>
<dbReference type="GeneID" id="89230865"/>
<sequence length="122" mass="13177">MSSYPETKKTSVRPNFLSSETGLIQKTYTIPKPDPATPDENGRIIVAGGSLYKDEGGSPIGIVFEDVDVTLGDDMGSVIVQGRVLIDRLDSAVYTTEVQAALNKTGIYFDNQPEVVRPSQVV</sequence>
<evidence type="ECO:0000313" key="1">
    <source>
        <dbReference type="EMBL" id="WNY26197.1"/>
    </source>
</evidence>
<organism evidence="1 2">
    <name type="scientific">Methanolapillus millepedarum</name>
    <dbReference type="NCBI Taxonomy" id="3028296"/>
    <lineage>
        <taxon>Archaea</taxon>
        <taxon>Methanobacteriati</taxon>
        <taxon>Methanobacteriota</taxon>
        <taxon>Stenosarchaea group</taxon>
        <taxon>Methanomicrobia</taxon>
        <taxon>Methanosarcinales</taxon>
        <taxon>Methanosarcinaceae</taxon>
        <taxon>Methanolapillus</taxon>
    </lineage>
</organism>